<dbReference type="GO" id="GO:0043758">
    <property type="term" value="F:acetate-CoA ligase (ADP-forming) activity"/>
    <property type="evidence" value="ECO:0007669"/>
    <property type="project" value="InterPro"/>
</dbReference>
<dbReference type="InterPro" id="IPR043938">
    <property type="entry name" value="Ligase_CoA_dom"/>
</dbReference>
<dbReference type="InterPro" id="IPR036291">
    <property type="entry name" value="NAD(P)-bd_dom_sf"/>
</dbReference>
<dbReference type="AlphaFoldDB" id="A0A1W1WTP7"/>
<keyword evidence="6" id="KW-1185">Reference proteome</keyword>
<dbReference type="Gene3D" id="3.30.470.20">
    <property type="entry name" value="ATP-grasp fold, B domain"/>
    <property type="match status" value="1"/>
</dbReference>
<dbReference type="Pfam" id="PF13549">
    <property type="entry name" value="ATP-grasp_5"/>
    <property type="match status" value="1"/>
</dbReference>
<keyword evidence="2" id="KW-0547">Nucleotide-binding</keyword>
<evidence type="ECO:0000259" key="4">
    <source>
        <dbReference type="SMART" id="SM00881"/>
    </source>
</evidence>
<dbReference type="Proteomes" id="UP000192602">
    <property type="component" value="Unassembled WGS sequence"/>
</dbReference>
<dbReference type="SUPFAM" id="SSF52210">
    <property type="entry name" value="Succinyl-CoA synthetase domains"/>
    <property type="match status" value="2"/>
</dbReference>
<dbReference type="Gene3D" id="3.30.1490.20">
    <property type="entry name" value="ATP-grasp fold, A domain"/>
    <property type="match status" value="1"/>
</dbReference>
<sequence>MKEFEVYQILEKYGIKTPKYEIFDIDKPLYFDSFPAVIKIASDKIIHKSDVGGVIIGVDSQDELENARNKITQNLQNHGIFLDMHDKFIVEEMVRGEEFYIGGIYDAIFEEVLLFGKGGTLLEVEKDICYIDTYADNDEIIRSFKTTKISKIFPQFRGKEYKIEYVIDTIQKFQNLFLSENIAEFDVNPLIYTEDGFIAVDARIKQGKKEKRENRHRSHELFDNNTIAIFGATDKEEKVGYAIAKNAHTSKAQIYFVNPHLDELFGKKVYKNIDELPPIDTAVIAIPAKYVVNLIEELAQRGVKNFIVISAGFKESGNVQDEERLSELAKKFDINIIGPNCLGIYNASKRLNLTFAKTDILPGDIALVSQSGAVLAALIDKATSHSIGFSHIISLGNMADFDFADAIEELNSKEECRFINIYAEGLKDGKSYLKAIRKSKKPIFIYKSGKTKEAKKAAFSHTGNISGSYEMLVGLSFAAGAVIKKDIDELIFASRFEQFKEVLIITNAGGPGTILTDIVVEQGKKMYELSDEEIKQLDMVLPPTWSHNNPVDIIGDATAKRYKAALDILYKPDILIFILATPQLMTDGLAIAKAIGKKANIVPVFFGEDSFQEAFEYFKHEKILYFNDLENVANIL</sequence>
<protein>
    <submittedName>
        <fullName evidence="5">Acyl-CoA synthetase (NDP forming)</fullName>
    </submittedName>
</protein>
<evidence type="ECO:0000256" key="3">
    <source>
        <dbReference type="ARBA" id="ARBA00022840"/>
    </source>
</evidence>
<organism evidence="5 6">
    <name type="scientific">Nitratiruptor tergarcus DSM 16512</name>
    <dbReference type="NCBI Taxonomy" id="1069081"/>
    <lineage>
        <taxon>Bacteria</taxon>
        <taxon>Pseudomonadati</taxon>
        <taxon>Campylobacterota</taxon>
        <taxon>Epsilonproteobacteria</taxon>
        <taxon>Nautiliales</taxon>
        <taxon>Nitratiruptoraceae</taxon>
        <taxon>Nitratiruptor</taxon>
    </lineage>
</organism>
<dbReference type="Pfam" id="PF19045">
    <property type="entry name" value="Ligase_CoA_2"/>
    <property type="match status" value="1"/>
</dbReference>
<dbReference type="EMBL" id="FWWZ01000001">
    <property type="protein sequence ID" value="SMC09694.1"/>
    <property type="molecule type" value="Genomic_DNA"/>
</dbReference>
<dbReference type="SMART" id="SM00881">
    <property type="entry name" value="CoA_binding"/>
    <property type="match status" value="1"/>
</dbReference>
<dbReference type="PANTHER" id="PTHR43334">
    <property type="entry name" value="ACETATE--COA LIGASE [ADP-FORMING]"/>
    <property type="match status" value="1"/>
</dbReference>
<dbReference type="SUPFAM" id="SSF51735">
    <property type="entry name" value="NAD(P)-binding Rossmann-fold domains"/>
    <property type="match status" value="1"/>
</dbReference>
<dbReference type="Pfam" id="PF13607">
    <property type="entry name" value="Succ_CoA_lig"/>
    <property type="match status" value="1"/>
</dbReference>
<dbReference type="RefSeq" id="WP_084275910.1">
    <property type="nucleotide sequence ID" value="NZ_AP026671.1"/>
</dbReference>
<keyword evidence="1" id="KW-0436">Ligase</keyword>
<keyword evidence="3" id="KW-0067">ATP-binding</keyword>
<proteinExistence type="predicted"/>
<evidence type="ECO:0000313" key="5">
    <source>
        <dbReference type="EMBL" id="SMC09694.1"/>
    </source>
</evidence>
<dbReference type="GO" id="GO:0005524">
    <property type="term" value="F:ATP binding"/>
    <property type="evidence" value="ECO:0007669"/>
    <property type="project" value="UniProtKB-KW"/>
</dbReference>
<dbReference type="InterPro" id="IPR032875">
    <property type="entry name" value="Succ_CoA_lig_flav_dom"/>
</dbReference>
<gene>
    <name evidence="5" type="ORF">SAMN05660197_1516</name>
</gene>
<dbReference type="InterPro" id="IPR051538">
    <property type="entry name" value="Acyl-CoA_Synth/Transferase"/>
</dbReference>
<reference evidence="6" key="1">
    <citation type="submission" date="2017-04" db="EMBL/GenBank/DDBJ databases">
        <authorList>
            <person name="Varghese N."/>
            <person name="Submissions S."/>
        </authorList>
    </citation>
    <scope>NUCLEOTIDE SEQUENCE [LARGE SCALE GENOMIC DNA]</scope>
    <source>
        <strain evidence="6">DSM 16512</strain>
    </source>
</reference>
<dbReference type="PANTHER" id="PTHR43334:SF1">
    <property type="entry name" value="3-HYDROXYPROPIONATE--COA LIGASE [ADP-FORMING]"/>
    <property type="match status" value="1"/>
</dbReference>
<dbReference type="InterPro" id="IPR013815">
    <property type="entry name" value="ATP_grasp_subdomain_1"/>
</dbReference>
<evidence type="ECO:0000313" key="6">
    <source>
        <dbReference type="Proteomes" id="UP000192602"/>
    </source>
</evidence>
<name>A0A1W1WTP7_9BACT</name>
<dbReference type="Gene3D" id="3.40.50.261">
    <property type="entry name" value="Succinyl-CoA synthetase domains"/>
    <property type="match status" value="2"/>
</dbReference>
<accession>A0A1W1WTP7</accession>
<dbReference type="SUPFAM" id="SSF56059">
    <property type="entry name" value="Glutathione synthetase ATP-binding domain-like"/>
    <property type="match status" value="1"/>
</dbReference>
<dbReference type="InterPro" id="IPR016102">
    <property type="entry name" value="Succinyl-CoA_synth-like"/>
</dbReference>
<evidence type="ECO:0000256" key="1">
    <source>
        <dbReference type="ARBA" id="ARBA00022598"/>
    </source>
</evidence>
<dbReference type="InterPro" id="IPR003781">
    <property type="entry name" value="CoA-bd"/>
</dbReference>
<feature type="domain" description="CoA-binding" evidence="4">
    <location>
        <begin position="221"/>
        <end position="313"/>
    </location>
</feature>
<evidence type="ECO:0000256" key="2">
    <source>
        <dbReference type="ARBA" id="ARBA00022741"/>
    </source>
</evidence>
<dbReference type="OrthoDB" id="9807426at2"/>
<dbReference type="Gene3D" id="3.40.50.720">
    <property type="entry name" value="NAD(P)-binding Rossmann-like Domain"/>
    <property type="match status" value="1"/>
</dbReference>
<dbReference type="Pfam" id="PF13380">
    <property type="entry name" value="CoA_binding_2"/>
    <property type="match status" value="1"/>
</dbReference>
<dbReference type="STRING" id="1069081.SAMN05660197_1516"/>